<dbReference type="AlphaFoldDB" id="A0A841RPT2"/>
<proteinExistence type="predicted"/>
<evidence type="ECO:0000313" key="1">
    <source>
        <dbReference type="EMBL" id="MBB6513185.1"/>
    </source>
</evidence>
<dbReference type="Proteomes" id="UP000572212">
    <property type="component" value="Unassembled WGS sequence"/>
</dbReference>
<comment type="caution">
    <text evidence="1">The sequence shown here is derived from an EMBL/GenBank/DDBJ whole genome shotgun (WGS) entry which is preliminary data.</text>
</comment>
<organism evidence="1 2">
    <name type="scientific">Gracilibacillus halotolerans</name>
    <dbReference type="NCBI Taxonomy" id="74386"/>
    <lineage>
        <taxon>Bacteria</taxon>
        <taxon>Bacillati</taxon>
        <taxon>Bacillota</taxon>
        <taxon>Bacilli</taxon>
        <taxon>Bacillales</taxon>
        <taxon>Bacillaceae</taxon>
        <taxon>Gracilibacillus</taxon>
    </lineage>
</organism>
<protein>
    <submittedName>
        <fullName evidence="1">Uncharacterized protein</fullName>
    </submittedName>
</protein>
<accession>A0A841RPT2</accession>
<evidence type="ECO:0000313" key="2">
    <source>
        <dbReference type="Proteomes" id="UP000572212"/>
    </source>
</evidence>
<sequence>MIRSSNDSKGIREIAYWCELSFYYYELTFDVAKVNTRTLLTFAVSPR</sequence>
<gene>
    <name evidence="1" type="ORF">GGQ92_001989</name>
</gene>
<reference evidence="1 2" key="1">
    <citation type="submission" date="2020-08" db="EMBL/GenBank/DDBJ databases">
        <title>Genomic Encyclopedia of Type Strains, Phase IV (KMG-IV): sequencing the most valuable type-strain genomes for metagenomic binning, comparative biology and taxonomic classification.</title>
        <authorList>
            <person name="Goeker M."/>
        </authorList>
    </citation>
    <scope>NUCLEOTIDE SEQUENCE [LARGE SCALE GENOMIC DNA]</scope>
    <source>
        <strain evidence="1 2">DSM 11805</strain>
    </source>
</reference>
<keyword evidence="2" id="KW-1185">Reference proteome</keyword>
<name>A0A841RPT2_9BACI</name>
<dbReference type="EMBL" id="JACHON010000009">
    <property type="protein sequence ID" value="MBB6513185.1"/>
    <property type="molecule type" value="Genomic_DNA"/>
</dbReference>